<dbReference type="InterPro" id="IPR036679">
    <property type="entry name" value="FlgN-like_sf"/>
</dbReference>
<sequence>MNFLGAANELVENLKRQLEIYEELLGLSEKKTDILVKGDVKTLGEITEIEQELIVRLGRIEEERIKIVAVIAGGEITVSRLEEKLPDNIKMELGRISGELIEVLAKLRDRNQINEKLIQRALEYINYSIEIIAGVGKEATGYGADGKTAEKETIRLIDKRA</sequence>
<evidence type="ECO:0000313" key="3">
    <source>
        <dbReference type="EMBL" id="ADL08338.1"/>
    </source>
</evidence>
<dbReference type="OrthoDB" id="1680765at2"/>
<dbReference type="InterPro" id="IPR007809">
    <property type="entry name" value="FlgN-like"/>
</dbReference>
<dbReference type="eggNOG" id="COG3418">
    <property type="taxonomic scope" value="Bacteria"/>
</dbReference>
<dbReference type="HOGENOM" id="CLU_132586_1_2_9"/>
<dbReference type="KEGG" id="toc:Toce_1598"/>
<dbReference type="Proteomes" id="UP000000272">
    <property type="component" value="Chromosome"/>
</dbReference>
<evidence type="ECO:0000256" key="2">
    <source>
        <dbReference type="SAM" id="Coils"/>
    </source>
</evidence>
<keyword evidence="2" id="KW-0175">Coiled coil</keyword>
<dbReference type="GO" id="GO:0044780">
    <property type="term" value="P:bacterial-type flagellum assembly"/>
    <property type="evidence" value="ECO:0007669"/>
    <property type="project" value="InterPro"/>
</dbReference>
<organism evidence="3 4">
    <name type="scientific">Thermosediminibacter oceani (strain ATCC BAA-1034 / DSM 16646 / JW/IW-1228P)</name>
    <dbReference type="NCBI Taxonomy" id="555079"/>
    <lineage>
        <taxon>Bacteria</taxon>
        <taxon>Bacillati</taxon>
        <taxon>Bacillota</taxon>
        <taxon>Clostridia</taxon>
        <taxon>Thermosediminibacterales</taxon>
        <taxon>Thermosediminibacteraceae</taxon>
        <taxon>Thermosediminibacter</taxon>
    </lineage>
</organism>
<feature type="coiled-coil region" evidence="2">
    <location>
        <begin position="4"/>
        <end position="31"/>
    </location>
</feature>
<dbReference type="Gene3D" id="1.20.58.300">
    <property type="entry name" value="FlgN-like"/>
    <property type="match status" value="1"/>
</dbReference>
<protein>
    <submittedName>
        <fullName evidence="3">FlgN family protein</fullName>
    </submittedName>
</protein>
<dbReference type="AlphaFoldDB" id="D9RYB4"/>
<evidence type="ECO:0000256" key="1">
    <source>
        <dbReference type="ARBA" id="ARBA00022795"/>
    </source>
</evidence>
<accession>D9RYB4</accession>
<reference evidence="3 4" key="1">
    <citation type="journal article" date="2010" name="Stand. Genomic Sci.">
        <title>Complete genome sequence of Thermosediminibacter oceani type strain (JW/IW-1228P).</title>
        <authorList>
            <person name="Pitluck S."/>
            <person name="Yasawong M."/>
            <person name="Munk C."/>
            <person name="Nolan M."/>
            <person name="Lapidus A."/>
            <person name="Lucas S."/>
            <person name="Glavina Del Rio T."/>
            <person name="Tice H."/>
            <person name="Cheng J.F."/>
            <person name="Bruce D."/>
            <person name="Detter C."/>
            <person name="Tapia R."/>
            <person name="Han C."/>
            <person name="Goodwin L."/>
            <person name="Liolios K."/>
            <person name="Ivanova N."/>
            <person name="Mavromatis K."/>
            <person name="Mikhailova N."/>
            <person name="Pati A."/>
            <person name="Chen A."/>
            <person name="Palaniappan K."/>
            <person name="Land M."/>
            <person name="Hauser L."/>
            <person name="Chang Y.J."/>
            <person name="Jeffries C.D."/>
            <person name="Rohde M."/>
            <person name="Spring S."/>
            <person name="Sikorski J."/>
            <person name="Goker M."/>
            <person name="Woyke T."/>
            <person name="Bristow J."/>
            <person name="Eisen J.A."/>
            <person name="Markowitz V."/>
            <person name="Hugenholtz P."/>
            <person name="Kyrpides N.C."/>
            <person name="Klenk H.P."/>
        </authorList>
    </citation>
    <scope>NUCLEOTIDE SEQUENCE [LARGE SCALE GENOMIC DNA]</scope>
    <source>
        <strain evidence="4">ATCC BAA-1034 / DSM 16646 / JW/IW-1228P</strain>
    </source>
</reference>
<keyword evidence="4" id="KW-1185">Reference proteome</keyword>
<dbReference type="RefSeq" id="WP_013276366.1">
    <property type="nucleotide sequence ID" value="NC_014377.1"/>
</dbReference>
<evidence type="ECO:0000313" key="4">
    <source>
        <dbReference type="Proteomes" id="UP000000272"/>
    </source>
</evidence>
<name>D9RYB4_THEOJ</name>
<dbReference type="Pfam" id="PF05130">
    <property type="entry name" value="FlgN"/>
    <property type="match status" value="1"/>
</dbReference>
<dbReference type="EMBL" id="CP002131">
    <property type="protein sequence ID" value="ADL08338.1"/>
    <property type="molecule type" value="Genomic_DNA"/>
</dbReference>
<gene>
    <name evidence="3" type="ordered locus">Toce_1598</name>
</gene>
<dbReference type="SUPFAM" id="SSF140566">
    <property type="entry name" value="FlgN-like"/>
    <property type="match status" value="1"/>
</dbReference>
<keyword evidence="1" id="KW-1005">Bacterial flagellum biogenesis</keyword>
<proteinExistence type="predicted"/>
<dbReference type="STRING" id="555079.Toce_1598"/>